<evidence type="ECO:0000313" key="1">
    <source>
        <dbReference type="EMBL" id="QBF24408.1"/>
    </source>
</evidence>
<dbReference type="Proteomes" id="UP000291130">
    <property type="component" value="Chromosome"/>
</dbReference>
<accession>A0A411MC79</accession>
<dbReference type="AlphaFoldDB" id="A0A411MC79"/>
<sequence>MNQNAITLKLIDFTDEEVNPYGTTLGKLAFSKFISHLDTVQKISVVAISFGNVSADSSYLREAVISVIKHYRNEKFFYVTDLKNADVRDNCHYAAEAKKQPVIAWEGDEYWILGPQPSPSNLSLLELVLKKRSVTTAWVATELDISVQNASTKLKRLVEEGYIMRREEAAESGGIEYVYAAICLSD</sequence>
<dbReference type="SUPFAM" id="SSF46785">
    <property type="entry name" value="Winged helix' DNA-binding domain"/>
    <property type="match status" value="1"/>
</dbReference>
<keyword evidence="2" id="KW-1185">Reference proteome</keyword>
<dbReference type="InterPro" id="IPR036390">
    <property type="entry name" value="WH_DNA-bd_sf"/>
</dbReference>
<proteinExistence type="predicted"/>
<organism evidence="1 2">
    <name type="scientific">Pseudomonas tructae</name>
    <dbReference type="NCBI Taxonomy" id="2518644"/>
    <lineage>
        <taxon>Bacteria</taxon>
        <taxon>Pseudomonadati</taxon>
        <taxon>Pseudomonadota</taxon>
        <taxon>Gammaproteobacteria</taxon>
        <taxon>Pseudomonadales</taxon>
        <taxon>Pseudomonadaceae</taxon>
        <taxon>Pseudomonas</taxon>
    </lineage>
</organism>
<dbReference type="EMBL" id="CP035952">
    <property type="protein sequence ID" value="QBF24408.1"/>
    <property type="molecule type" value="Genomic_DNA"/>
</dbReference>
<reference evidence="1 2" key="1">
    <citation type="submission" date="2019-02" db="EMBL/GenBank/DDBJ databases">
        <title>Complete genome sequence of Pseudomonas sp. SNU WT1 isolated from rainbow trout.</title>
        <authorList>
            <person name="Oh W.T."/>
            <person name="Park S.C."/>
        </authorList>
    </citation>
    <scope>NUCLEOTIDE SEQUENCE [LARGE SCALE GENOMIC DNA]</scope>
    <source>
        <strain evidence="1 2">SNU WT1</strain>
    </source>
</reference>
<keyword evidence="1" id="KW-0238">DNA-binding</keyword>
<evidence type="ECO:0000313" key="2">
    <source>
        <dbReference type="Proteomes" id="UP000291130"/>
    </source>
</evidence>
<dbReference type="GO" id="GO:0003677">
    <property type="term" value="F:DNA binding"/>
    <property type="evidence" value="ECO:0007669"/>
    <property type="project" value="UniProtKB-KW"/>
</dbReference>
<dbReference type="Gene3D" id="1.10.10.10">
    <property type="entry name" value="Winged helix-like DNA-binding domain superfamily/Winged helix DNA-binding domain"/>
    <property type="match status" value="1"/>
</dbReference>
<dbReference type="OrthoDB" id="8455529at2"/>
<dbReference type="RefSeq" id="WP_130262123.1">
    <property type="nucleotide sequence ID" value="NZ_CP035952.1"/>
</dbReference>
<name>A0A411MC79_9PSED</name>
<dbReference type="KEGG" id="ptk:EXN22_01445"/>
<gene>
    <name evidence="1" type="ORF">EXN22_01445</name>
</gene>
<protein>
    <submittedName>
        <fullName evidence="1">DNA-binding protein</fullName>
    </submittedName>
</protein>
<dbReference type="InterPro" id="IPR036388">
    <property type="entry name" value="WH-like_DNA-bd_sf"/>
</dbReference>